<dbReference type="InterPro" id="IPR036291">
    <property type="entry name" value="NAD(P)-bd_dom_sf"/>
</dbReference>
<dbReference type="PRINTS" id="PR00080">
    <property type="entry name" value="SDRFAMILY"/>
</dbReference>
<sequence>MTETPRTVPGRSAPLAGRTALVTGGSRGIGLGISRLFAELGANVLIVSRREPSLLEAVRSITETGVDPGAVLHRVGKADSEDDAHASVALAVERFGGLDILVNNAATNPYFGPLVGISRSQADKTVAVNLWGPLMWVQAAWEQHMREHGGAVLNISSTSGIDVDVDLGWYGVTKAGLIHLTRLLAMELAPAVRVNAICPGLVKTDMSRALWENGEDGVAATMPLARLGSPRDIAEAAAYLCSDAASWVTGQTLAVDGGYLVRPSA</sequence>
<dbReference type="InterPro" id="IPR002347">
    <property type="entry name" value="SDR_fam"/>
</dbReference>
<dbReference type="Proteomes" id="UP000644610">
    <property type="component" value="Unassembled WGS sequence"/>
</dbReference>
<dbReference type="FunFam" id="3.40.50.720:FF:000084">
    <property type="entry name" value="Short-chain dehydrogenase reductase"/>
    <property type="match status" value="1"/>
</dbReference>
<dbReference type="CDD" id="cd05233">
    <property type="entry name" value="SDR_c"/>
    <property type="match status" value="1"/>
</dbReference>
<dbReference type="Gene3D" id="3.40.50.720">
    <property type="entry name" value="NAD(P)-binding Rossmann-like Domain"/>
    <property type="match status" value="1"/>
</dbReference>
<dbReference type="RefSeq" id="WP_203979753.1">
    <property type="nucleotide sequence ID" value="NZ_BAAAKY010000014.1"/>
</dbReference>
<keyword evidence="2" id="KW-0560">Oxidoreductase</keyword>
<evidence type="ECO:0000256" key="1">
    <source>
        <dbReference type="ARBA" id="ARBA00006484"/>
    </source>
</evidence>
<proteinExistence type="inferred from homology"/>
<reference evidence="3" key="1">
    <citation type="submission" date="2021-01" db="EMBL/GenBank/DDBJ databases">
        <title>Whole genome shotgun sequence of Planotetraspora silvatica NBRC 100141.</title>
        <authorList>
            <person name="Komaki H."/>
            <person name="Tamura T."/>
        </authorList>
    </citation>
    <scope>NUCLEOTIDE SEQUENCE</scope>
    <source>
        <strain evidence="3">NBRC 100141</strain>
    </source>
</reference>
<organism evidence="3 4">
    <name type="scientific">Planotetraspora silvatica</name>
    <dbReference type="NCBI Taxonomy" id="234614"/>
    <lineage>
        <taxon>Bacteria</taxon>
        <taxon>Bacillati</taxon>
        <taxon>Actinomycetota</taxon>
        <taxon>Actinomycetes</taxon>
        <taxon>Streptosporangiales</taxon>
        <taxon>Streptosporangiaceae</taxon>
        <taxon>Planotetraspora</taxon>
    </lineage>
</organism>
<dbReference type="PRINTS" id="PR00081">
    <property type="entry name" value="GDHRDH"/>
</dbReference>
<dbReference type="SUPFAM" id="SSF51735">
    <property type="entry name" value="NAD(P)-binding Rossmann-fold domains"/>
    <property type="match status" value="1"/>
</dbReference>
<keyword evidence="4" id="KW-1185">Reference proteome</keyword>
<dbReference type="Pfam" id="PF13561">
    <property type="entry name" value="adh_short_C2"/>
    <property type="match status" value="1"/>
</dbReference>
<protein>
    <submittedName>
        <fullName evidence="3">3-ketoacyl-ACP reductase</fullName>
    </submittedName>
</protein>
<dbReference type="PROSITE" id="PS00061">
    <property type="entry name" value="ADH_SHORT"/>
    <property type="match status" value="1"/>
</dbReference>
<evidence type="ECO:0000313" key="3">
    <source>
        <dbReference type="EMBL" id="GII50258.1"/>
    </source>
</evidence>
<accession>A0A8J3URY6</accession>
<dbReference type="NCBIfam" id="NF005559">
    <property type="entry name" value="PRK07231.1"/>
    <property type="match status" value="1"/>
</dbReference>
<comment type="similarity">
    <text evidence="1">Belongs to the short-chain dehydrogenases/reductases (SDR) family.</text>
</comment>
<evidence type="ECO:0000313" key="4">
    <source>
        <dbReference type="Proteomes" id="UP000644610"/>
    </source>
</evidence>
<gene>
    <name evidence="3" type="ORF">Psi02_66820</name>
</gene>
<dbReference type="AlphaFoldDB" id="A0A8J3URY6"/>
<dbReference type="InterPro" id="IPR020904">
    <property type="entry name" value="Sc_DH/Rdtase_CS"/>
</dbReference>
<name>A0A8J3URY6_9ACTN</name>
<dbReference type="PANTHER" id="PTHR43943:SF2">
    <property type="entry name" value="DEHYDROGENASE_REDUCTASE 4"/>
    <property type="match status" value="1"/>
</dbReference>
<dbReference type="EMBL" id="BOOQ01000050">
    <property type="protein sequence ID" value="GII50258.1"/>
    <property type="molecule type" value="Genomic_DNA"/>
</dbReference>
<dbReference type="PANTHER" id="PTHR43943">
    <property type="entry name" value="DEHYDROGENASE/REDUCTASE (SDR FAMILY) MEMBER 4"/>
    <property type="match status" value="1"/>
</dbReference>
<comment type="caution">
    <text evidence="3">The sequence shown here is derived from an EMBL/GenBank/DDBJ whole genome shotgun (WGS) entry which is preliminary data.</text>
</comment>
<evidence type="ECO:0000256" key="2">
    <source>
        <dbReference type="ARBA" id="ARBA00023002"/>
    </source>
</evidence>
<dbReference type="GO" id="GO:0016491">
    <property type="term" value="F:oxidoreductase activity"/>
    <property type="evidence" value="ECO:0007669"/>
    <property type="project" value="UniProtKB-KW"/>
</dbReference>